<evidence type="ECO:0000256" key="1">
    <source>
        <dbReference type="ARBA" id="ARBA00034120"/>
    </source>
</evidence>
<dbReference type="InterPro" id="IPR043502">
    <property type="entry name" value="DNA/RNA_pol_sf"/>
</dbReference>
<dbReference type="PANTHER" id="PTHR34047">
    <property type="entry name" value="NUCLEAR INTRON MATURASE 1, MITOCHONDRIAL-RELATED"/>
    <property type="match status" value="1"/>
</dbReference>
<comment type="caution">
    <text evidence="3">The sequence shown here is derived from an EMBL/GenBank/DDBJ whole genome shotgun (WGS) entry which is preliminary data.</text>
</comment>
<sequence length="143" mass="16821">GRIAEWCENEMGVELNLEKTCISHTSTGFDFLGFNIRQYPVTTNKQGFKTLIKPSKEKIKAHLKSIKVIIKKNRASTQEVLIKQLNPSIVGWSNYYSHVVSKEVFSRCDYQVWLKLWKWCVRRHNKGLKWIKAKYFKKVGTRN</sequence>
<accession>A0ABT7VSE3</accession>
<dbReference type="Proteomes" id="UP001171945">
    <property type="component" value="Unassembled WGS sequence"/>
</dbReference>
<proteinExistence type="inferred from homology"/>
<comment type="similarity">
    <text evidence="1">Belongs to the bacterial reverse transcriptase family.</text>
</comment>
<keyword evidence="4" id="KW-1185">Reference proteome</keyword>
<organism evidence="3 4">
    <name type="scientific">Candidatus Marithioploca araucensis</name>
    <dbReference type="NCBI Taxonomy" id="70273"/>
    <lineage>
        <taxon>Bacteria</taxon>
        <taxon>Pseudomonadati</taxon>
        <taxon>Pseudomonadota</taxon>
        <taxon>Gammaproteobacteria</taxon>
        <taxon>Thiotrichales</taxon>
        <taxon>Thiotrichaceae</taxon>
        <taxon>Candidatus Marithioploca</taxon>
    </lineage>
</organism>
<dbReference type="EMBL" id="JAUCGM010000198">
    <property type="protein sequence ID" value="MDM8562560.1"/>
    <property type="molecule type" value="Genomic_DNA"/>
</dbReference>
<dbReference type="Pfam" id="PF08388">
    <property type="entry name" value="GIIM"/>
    <property type="match status" value="1"/>
</dbReference>
<evidence type="ECO:0000259" key="2">
    <source>
        <dbReference type="Pfam" id="PF08388"/>
    </source>
</evidence>
<dbReference type="InterPro" id="IPR051083">
    <property type="entry name" value="GrpII_Intron_Splice-Mob/Def"/>
</dbReference>
<feature type="non-terminal residue" evidence="3">
    <location>
        <position position="1"/>
    </location>
</feature>
<protein>
    <submittedName>
        <fullName evidence="3">Group II intron maturase-specific domain-containing protein</fullName>
    </submittedName>
</protein>
<gene>
    <name evidence="3" type="ORF">QUF54_04320</name>
</gene>
<evidence type="ECO:0000313" key="4">
    <source>
        <dbReference type="Proteomes" id="UP001171945"/>
    </source>
</evidence>
<name>A0ABT7VSE3_9GAMM</name>
<dbReference type="SUPFAM" id="SSF56672">
    <property type="entry name" value="DNA/RNA polymerases"/>
    <property type="match status" value="1"/>
</dbReference>
<dbReference type="PANTHER" id="PTHR34047:SF10">
    <property type="entry name" value="GROUP II INTRON-ASSOCIATED OPEN READING FRAME"/>
    <property type="match status" value="1"/>
</dbReference>
<reference evidence="3" key="1">
    <citation type="submission" date="2023-06" db="EMBL/GenBank/DDBJ databases">
        <title>Uncultivated large filamentous bacteria from sulfidic sediments reveal new species and different genomic features in energy metabolism and defense.</title>
        <authorList>
            <person name="Fonseca A."/>
        </authorList>
    </citation>
    <scope>NUCLEOTIDE SEQUENCE</scope>
    <source>
        <strain evidence="3">HSG4</strain>
    </source>
</reference>
<evidence type="ECO:0000313" key="3">
    <source>
        <dbReference type="EMBL" id="MDM8562560.1"/>
    </source>
</evidence>
<dbReference type="InterPro" id="IPR013597">
    <property type="entry name" value="Mat_intron_G2"/>
</dbReference>
<feature type="domain" description="Group II intron maturase-specific" evidence="2">
    <location>
        <begin position="59"/>
        <end position="136"/>
    </location>
</feature>